<protein>
    <submittedName>
        <fullName evidence="3">Uncharacterized protein</fullName>
    </submittedName>
</protein>
<keyword evidence="1" id="KW-1133">Transmembrane helix</keyword>
<accession>A0ABX0DG48</accession>
<sequence>MKELRKLPRWALILSLLAAAAAVALAAVGLVHLLTGAGATQVLFDALVAAGFALGAWSVAVKGNPALSRRSDAAPNRKGPLLW</sequence>
<dbReference type="RefSeq" id="WP_165181412.1">
    <property type="nucleotide sequence ID" value="NZ_JAAKZI010000009.1"/>
</dbReference>
<feature type="transmembrane region" description="Helical" evidence="1">
    <location>
        <begin position="42"/>
        <end position="61"/>
    </location>
</feature>
<evidence type="ECO:0000256" key="2">
    <source>
        <dbReference type="SAM" id="SignalP"/>
    </source>
</evidence>
<evidence type="ECO:0000256" key="1">
    <source>
        <dbReference type="SAM" id="Phobius"/>
    </source>
</evidence>
<organism evidence="3 4">
    <name type="scientific">Arthrobacter silviterrae</name>
    <dbReference type="NCBI Taxonomy" id="2026658"/>
    <lineage>
        <taxon>Bacteria</taxon>
        <taxon>Bacillati</taxon>
        <taxon>Actinomycetota</taxon>
        <taxon>Actinomycetes</taxon>
        <taxon>Micrococcales</taxon>
        <taxon>Micrococcaceae</taxon>
        <taxon>Arthrobacter</taxon>
    </lineage>
</organism>
<feature type="chain" id="PRO_5045499847" evidence="2">
    <location>
        <begin position="27"/>
        <end position="83"/>
    </location>
</feature>
<name>A0ABX0DG48_9MICC</name>
<keyword evidence="1" id="KW-0812">Transmembrane</keyword>
<proteinExistence type="predicted"/>
<keyword evidence="1" id="KW-0472">Membrane</keyword>
<evidence type="ECO:0000313" key="3">
    <source>
        <dbReference type="EMBL" id="NGN83313.1"/>
    </source>
</evidence>
<comment type="caution">
    <text evidence="3">The sequence shown here is derived from an EMBL/GenBank/DDBJ whole genome shotgun (WGS) entry which is preliminary data.</text>
</comment>
<evidence type="ECO:0000313" key="4">
    <source>
        <dbReference type="Proteomes" id="UP000479226"/>
    </source>
</evidence>
<gene>
    <name evidence="3" type="ORF">G6N77_07535</name>
</gene>
<keyword evidence="4" id="KW-1185">Reference proteome</keyword>
<keyword evidence="2" id="KW-0732">Signal</keyword>
<dbReference type="Proteomes" id="UP000479226">
    <property type="component" value="Unassembled WGS sequence"/>
</dbReference>
<reference evidence="3 4" key="1">
    <citation type="submission" date="2020-02" db="EMBL/GenBank/DDBJ databases">
        <title>Genome sequence of the type strain DSM 27180 of Arthrobacter silviterrae.</title>
        <authorList>
            <person name="Gao J."/>
            <person name="Sun J."/>
        </authorList>
    </citation>
    <scope>NUCLEOTIDE SEQUENCE [LARGE SCALE GENOMIC DNA]</scope>
    <source>
        <strain evidence="3 4">DSM 27180</strain>
    </source>
</reference>
<feature type="signal peptide" evidence="2">
    <location>
        <begin position="1"/>
        <end position="26"/>
    </location>
</feature>
<dbReference type="EMBL" id="JAAKZI010000009">
    <property type="protein sequence ID" value="NGN83313.1"/>
    <property type="molecule type" value="Genomic_DNA"/>
</dbReference>